<keyword evidence="2" id="KW-1185">Reference proteome</keyword>
<proteinExistence type="predicted"/>
<dbReference type="EMBL" id="SACY01000002">
    <property type="protein sequence ID" value="RVU25569.1"/>
    <property type="molecule type" value="Genomic_DNA"/>
</dbReference>
<sequence>MNVKFNHYWNTEKLKFTLLIGSGFHKEFLSNLNPKDSDFYKLKDWQCLIDYIKNLNKVEFRTSNNFLIDFEQIITFSSNTQSKQGHELEKNLTEDLSKELVRLSKIVETNYNSDILKIFNPNLISDVINLNFDTILEEKYASTFNIKFSKKTTTDYNKKGSLFKKIYSKSNFRYRELNGIKFWHPHGDVYHNKSLILSTRKYGNQLSSIEILRQNFKKDEKKNGFDFKPEYSWFDAIINKPLIILGAGLSANEQDILFAISSKKRNFLNNGEKEHPIFQMLEPGEKSNIGDWANPIFDNADYKIQWGLLINLFSKYEI</sequence>
<reference evidence="1 2" key="1">
    <citation type="submission" date="2019-01" db="EMBL/GenBank/DDBJ databases">
        <authorList>
            <person name="Chen W.-M."/>
        </authorList>
    </citation>
    <scope>NUCLEOTIDE SEQUENCE [LARGE SCALE GENOMIC DNA]</scope>
    <source>
        <strain evidence="1 2">FSY-15</strain>
    </source>
</reference>
<evidence type="ECO:0000313" key="1">
    <source>
        <dbReference type="EMBL" id="RVU25569.1"/>
    </source>
</evidence>
<dbReference type="OrthoDB" id="7551439at2"/>
<gene>
    <name evidence="1" type="ORF">EOJ36_03895</name>
</gene>
<comment type="caution">
    <text evidence="1">The sequence shown here is derived from an EMBL/GenBank/DDBJ whole genome shotgun (WGS) entry which is preliminary data.</text>
</comment>
<name>A0A437PTK4_9BACT</name>
<dbReference type="Proteomes" id="UP000282832">
    <property type="component" value="Unassembled WGS sequence"/>
</dbReference>
<dbReference type="AlphaFoldDB" id="A0A437PTK4"/>
<dbReference type="Pfam" id="PF13289">
    <property type="entry name" value="SIR2_2"/>
    <property type="match status" value="1"/>
</dbReference>
<protein>
    <submittedName>
        <fullName evidence="1">Uncharacterized protein</fullName>
    </submittedName>
</protein>
<evidence type="ECO:0000313" key="2">
    <source>
        <dbReference type="Proteomes" id="UP000282832"/>
    </source>
</evidence>
<dbReference type="RefSeq" id="WP_127802723.1">
    <property type="nucleotide sequence ID" value="NZ_SACY01000002.1"/>
</dbReference>
<accession>A0A437PTK4</accession>
<organism evidence="1 2">
    <name type="scientific">Sandaracinomonas limnophila</name>
    <dbReference type="NCBI Taxonomy" id="1862386"/>
    <lineage>
        <taxon>Bacteria</taxon>
        <taxon>Pseudomonadati</taxon>
        <taxon>Bacteroidota</taxon>
        <taxon>Cytophagia</taxon>
        <taxon>Cytophagales</taxon>
        <taxon>Flectobacillaceae</taxon>
        <taxon>Sandaracinomonas</taxon>
    </lineage>
</organism>